<reference evidence="2 3" key="1">
    <citation type="submission" date="2019-02" db="EMBL/GenBank/DDBJ databases">
        <title>Isolation of virulent Lactobacillus brevis phages.</title>
        <authorList>
            <person name="Feyereisen M."/>
            <person name="Mahony J."/>
            <person name="O'Sullivan T."/>
            <person name="van Sinderen D."/>
        </authorList>
    </citation>
    <scope>NUCLEOTIDE SEQUENCE [LARGE SCALE GENOMIC DNA]</scope>
</reference>
<protein>
    <submittedName>
        <fullName evidence="2">AAA family ATPase</fullName>
    </submittedName>
</protein>
<keyword evidence="3" id="KW-1185">Reference proteome</keyword>
<dbReference type="GO" id="GO:0005524">
    <property type="term" value="F:ATP binding"/>
    <property type="evidence" value="ECO:0007669"/>
    <property type="project" value="InterPro"/>
</dbReference>
<proteinExistence type="predicted"/>
<evidence type="ECO:0000313" key="3">
    <source>
        <dbReference type="Proteomes" id="UP000309991"/>
    </source>
</evidence>
<dbReference type="Pfam" id="PF07728">
    <property type="entry name" value="AAA_5"/>
    <property type="match status" value="1"/>
</dbReference>
<organism evidence="2 3">
    <name type="scientific">Lactobacillus phage 3-521</name>
    <dbReference type="NCBI Taxonomy" id="2510943"/>
    <lineage>
        <taxon>Viruses</taxon>
        <taxon>Duplodnaviria</taxon>
        <taxon>Heunggongvirae</taxon>
        <taxon>Uroviricota</taxon>
        <taxon>Caudoviricetes</taxon>
        <taxon>Herelleviridae</taxon>
        <taxon>Watanabevirus</taxon>
        <taxon>Watanabevirus wv3521</taxon>
    </lineage>
</organism>
<dbReference type="EMBL" id="MK504444">
    <property type="protein sequence ID" value="QBJ03573.1"/>
    <property type="molecule type" value="Genomic_DNA"/>
</dbReference>
<dbReference type="CDD" id="cd00009">
    <property type="entry name" value="AAA"/>
    <property type="match status" value="1"/>
</dbReference>
<gene>
    <name evidence="2" type="ORF">UCC3521_0035</name>
</gene>
<accession>A0A4Y5FET1</accession>
<dbReference type="SUPFAM" id="SSF52540">
    <property type="entry name" value="P-loop containing nucleoside triphosphate hydrolases"/>
    <property type="match status" value="1"/>
</dbReference>
<dbReference type="SMART" id="SM00382">
    <property type="entry name" value="AAA"/>
    <property type="match status" value="1"/>
</dbReference>
<dbReference type="InterPro" id="IPR003593">
    <property type="entry name" value="AAA+_ATPase"/>
</dbReference>
<sequence>MINELHHRKYKEVKGIIEQQVPLLLVGPAGSGKNVVLEQVAKDLGKDFYFTNAVTEEYKLTGFIDASGTYQETQFYQAFTKGGIFFLDEMDASVPEALVILNAAIANRYFNFPNGKAQAHPDFTVVAAANTTGRGADQQYTGRHILDAATLDRFVLLDFNYDEELEKKLSDDTELVEFVQACRHVLADKEIDYPISMRAVVNGSKLEMVLNTLEIVNYVVLKGMTTSTKQLIASNLNDTENKYVNVLKMLFKE</sequence>
<dbReference type="Proteomes" id="UP000309991">
    <property type="component" value="Segment"/>
</dbReference>
<feature type="domain" description="AAA+ ATPase" evidence="1">
    <location>
        <begin position="19"/>
        <end position="160"/>
    </location>
</feature>
<name>A0A4Y5FET1_9CAUD</name>
<dbReference type="Gene3D" id="3.40.50.300">
    <property type="entry name" value="P-loop containing nucleotide triphosphate hydrolases"/>
    <property type="match status" value="1"/>
</dbReference>
<evidence type="ECO:0000259" key="1">
    <source>
        <dbReference type="SMART" id="SM00382"/>
    </source>
</evidence>
<dbReference type="InterPro" id="IPR027417">
    <property type="entry name" value="P-loop_NTPase"/>
</dbReference>
<dbReference type="InterPro" id="IPR011704">
    <property type="entry name" value="ATPase_dyneun-rel_AAA"/>
</dbReference>
<dbReference type="GO" id="GO:0016887">
    <property type="term" value="F:ATP hydrolysis activity"/>
    <property type="evidence" value="ECO:0007669"/>
    <property type="project" value="InterPro"/>
</dbReference>
<evidence type="ECO:0000313" key="2">
    <source>
        <dbReference type="EMBL" id="QBJ03573.1"/>
    </source>
</evidence>